<feature type="transmembrane region" description="Helical" evidence="7">
    <location>
        <begin position="266"/>
        <end position="288"/>
    </location>
</feature>
<evidence type="ECO:0000313" key="10">
    <source>
        <dbReference type="Proteomes" id="UP000477156"/>
    </source>
</evidence>
<feature type="domain" description="ABC3 transporter permease C-terminal" evidence="8">
    <location>
        <begin position="745"/>
        <end position="845"/>
    </location>
</feature>
<organism evidence="9 10">
    <name type="scientific">Blautia wexlerae</name>
    <dbReference type="NCBI Taxonomy" id="418240"/>
    <lineage>
        <taxon>Bacteria</taxon>
        <taxon>Bacillati</taxon>
        <taxon>Bacillota</taxon>
        <taxon>Clostridia</taxon>
        <taxon>Lachnospirales</taxon>
        <taxon>Lachnospiraceae</taxon>
        <taxon>Blautia</taxon>
    </lineage>
</organism>
<evidence type="ECO:0000256" key="1">
    <source>
        <dbReference type="ARBA" id="ARBA00004651"/>
    </source>
</evidence>
<evidence type="ECO:0000256" key="5">
    <source>
        <dbReference type="ARBA" id="ARBA00023136"/>
    </source>
</evidence>
<feature type="transmembrane region" description="Helical" evidence="7">
    <location>
        <begin position="836"/>
        <end position="855"/>
    </location>
</feature>
<sequence length="865" mass="98086">MKNYDYHRPAEKVLLDSYRKQNRNKNRLLFLAVALTVGVIFCIVSFAYGKIQVDIQKHIRTDGMTVSTYIENGTEEMAGQLHTLSYIAETGKEKFAGKLFNQTIKYCDCVVADETAFETMLCPAYTQIVGTYPKQENEIMLSVKTLKYLGISEPKVGMELKLDFYWNDLFQTKGTGQQTFQLSGYFTEYQNQGASSSIAFLSEKKLKESGAGWDPCRILLKPENDSVSGMQMEQQLQEDIRLEEGQRIVSMDSATYRAVEGMLGSYGFATLFSFLILLCMFLFIYNILNLSLEKDLQQYGLMEVVGVQQHQIIQMMFRQMMKVVLTGSLAGVVIGSLVVLGVLPAVIGKLYLGQAEELEGISFYQPVFFLIAILPVVMTLGVVILLVRQKIKVLSPLECMNYGEGTIAEKKQTKKKNASFRSFGNAPEVYLARRYLFRNKKAFFITMISLTIGCGLALGSSVIVKGVDLQNQFMKEPDFQIRITQEACSTLMETSPDTENMVFFPNEFLENIKQTAGNSLRDETQIQGSYPIVGENGRDSIKLLNDGETVPTVIQKISSYEKEKLQEFLREQEMTADWETFAHGNGTFLLHDHRVSEYAEEQALEQLGNTIEVYDLVPVGTDMSGLVPETLVNCGYLDITKEGFPELELCWDGRNTNLLLVTEETFENLSENLTPQTFEMSFSVEKEQESGCKNRLKGMIQTENMEFQSENGYAEQLNLFQMECRSDLLLKESEYIQTSRLLLLVISGCLIFIGIMNFLNVRVTDMLLRKKECAIMNRVGMTRKQLQRMFLAEGIFTWLLLSVLILTVGTILLCGIGWYMKTEISYFVFSYPIKEMVALLMILLAGSILVPEIFFKKFYGKADTK</sequence>
<feature type="transmembrane region" description="Helical" evidence="7">
    <location>
        <begin position="28"/>
        <end position="48"/>
    </location>
</feature>
<feature type="transmembrane region" description="Helical" evidence="7">
    <location>
        <begin position="367"/>
        <end position="387"/>
    </location>
</feature>
<evidence type="ECO:0000256" key="3">
    <source>
        <dbReference type="ARBA" id="ARBA00022692"/>
    </source>
</evidence>
<gene>
    <name evidence="9" type="ORF">GT712_05250</name>
</gene>
<protein>
    <submittedName>
        <fullName evidence="9">ABC transporter permease</fullName>
    </submittedName>
</protein>
<dbReference type="GO" id="GO:0005886">
    <property type="term" value="C:plasma membrane"/>
    <property type="evidence" value="ECO:0007669"/>
    <property type="project" value="UniProtKB-SubCell"/>
</dbReference>
<dbReference type="RefSeq" id="WP_161276006.1">
    <property type="nucleotide sequence ID" value="NZ_JBCOHN010000109.1"/>
</dbReference>
<evidence type="ECO:0000259" key="8">
    <source>
        <dbReference type="Pfam" id="PF02687"/>
    </source>
</evidence>
<evidence type="ECO:0000256" key="2">
    <source>
        <dbReference type="ARBA" id="ARBA00022475"/>
    </source>
</evidence>
<keyword evidence="5 7" id="KW-0472">Membrane</keyword>
<dbReference type="Proteomes" id="UP000477156">
    <property type="component" value="Unassembled WGS sequence"/>
</dbReference>
<comment type="similarity">
    <text evidence="6">Belongs to the ABC-4 integral membrane protein family.</text>
</comment>
<feature type="domain" description="ABC3 transporter permease C-terminal" evidence="8">
    <location>
        <begin position="271"/>
        <end position="385"/>
    </location>
</feature>
<feature type="transmembrane region" description="Helical" evidence="7">
    <location>
        <begin position="741"/>
        <end position="761"/>
    </location>
</feature>
<feature type="transmembrane region" description="Helical" evidence="7">
    <location>
        <begin position="790"/>
        <end position="820"/>
    </location>
</feature>
<dbReference type="AlphaFoldDB" id="A0A6L8XRA7"/>
<keyword evidence="4 7" id="KW-1133">Transmembrane helix</keyword>
<name>A0A6L8XRA7_9FIRM</name>
<evidence type="ECO:0000313" key="9">
    <source>
        <dbReference type="EMBL" id="MZS88509.1"/>
    </source>
</evidence>
<reference evidence="9 10" key="1">
    <citation type="journal article" date="2019" name="Nat. Med.">
        <title>A library of human gut bacterial isolates paired with longitudinal multiomics data enables mechanistic microbiome research.</title>
        <authorList>
            <person name="Poyet M."/>
            <person name="Groussin M."/>
            <person name="Gibbons S.M."/>
            <person name="Avila-Pacheco J."/>
            <person name="Jiang X."/>
            <person name="Kearney S.M."/>
            <person name="Perrotta A.R."/>
            <person name="Berdy B."/>
            <person name="Zhao S."/>
            <person name="Lieberman T.D."/>
            <person name="Swanson P.K."/>
            <person name="Smith M."/>
            <person name="Roesemann S."/>
            <person name="Alexander J.E."/>
            <person name="Rich S.A."/>
            <person name="Livny J."/>
            <person name="Vlamakis H."/>
            <person name="Clish C."/>
            <person name="Bullock K."/>
            <person name="Deik A."/>
            <person name="Scott J."/>
            <person name="Pierce K.A."/>
            <person name="Xavier R.J."/>
            <person name="Alm E.J."/>
        </authorList>
    </citation>
    <scope>NUCLEOTIDE SEQUENCE [LARGE SCALE GENOMIC DNA]</scope>
    <source>
        <strain evidence="9 10">BIOML-A12</strain>
    </source>
</reference>
<dbReference type="InterPro" id="IPR050250">
    <property type="entry name" value="Macrolide_Exporter_MacB"/>
</dbReference>
<feature type="transmembrane region" description="Helical" evidence="7">
    <location>
        <begin position="442"/>
        <end position="464"/>
    </location>
</feature>
<comment type="caution">
    <text evidence="9">The sequence shown here is derived from an EMBL/GenBank/DDBJ whole genome shotgun (WGS) entry which is preliminary data.</text>
</comment>
<dbReference type="PANTHER" id="PTHR30572:SF4">
    <property type="entry name" value="ABC TRANSPORTER PERMEASE YTRF"/>
    <property type="match status" value="1"/>
</dbReference>
<evidence type="ECO:0000256" key="7">
    <source>
        <dbReference type="SAM" id="Phobius"/>
    </source>
</evidence>
<dbReference type="Pfam" id="PF02687">
    <property type="entry name" value="FtsX"/>
    <property type="match status" value="2"/>
</dbReference>
<dbReference type="EMBL" id="WWVF01000008">
    <property type="protein sequence ID" value="MZS88509.1"/>
    <property type="molecule type" value="Genomic_DNA"/>
</dbReference>
<proteinExistence type="inferred from homology"/>
<dbReference type="InterPro" id="IPR003838">
    <property type="entry name" value="ABC3_permease_C"/>
</dbReference>
<evidence type="ECO:0000256" key="6">
    <source>
        <dbReference type="ARBA" id="ARBA00038076"/>
    </source>
</evidence>
<keyword evidence="3 7" id="KW-0812">Transmembrane</keyword>
<dbReference type="GO" id="GO:0022857">
    <property type="term" value="F:transmembrane transporter activity"/>
    <property type="evidence" value="ECO:0007669"/>
    <property type="project" value="TreeGrafter"/>
</dbReference>
<dbReference type="PANTHER" id="PTHR30572">
    <property type="entry name" value="MEMBRANE COMPONENT OF TRANSPORTER-RELATED"/>
    <property type="match status" value="1"/>
</dbReference>
<accession>A0A6L8XRA7</accession>
<comment type="subcellular location">
    <subcellularLocation>
        <location evidence="1">Cell membrane</location>
        <topology evidence="1">Multi-pass membrane protein</topology>
    </subcellularLocation>
</comment>
<feature type="transmembrane region" description="Helical" evidence="7">
    <location>
        <begin position="323"/>
        <end position="347"/>
    </location>
</feature>
<evidence type="ECO:0000256" key="4">
    <source>
        <dbReference type="ARBA" id="ARBA00022989"/>
    </source>
</evidence>
<keyword evidence="2" id="KW-1003">Cell membrane</keyword>